<feature type="compositionally biased region" description="Basic and acidic residues" evidence="1">
    <location>
        <begin position="1509"/>
        <end position="1531"/>
    </location>
</feature>
<evidence type="ECO:0000256" key="1">
    <source>
        <dbReference type="SAM" id="MobiDB-lite"/>
    </source>
</evidence>
<sequence length="1531" mass="164025">MESTPTLLPLDAVLKRPGTLIQTQDAPPTRSSSSDLPAVPHQILEAPTASGSTRGMSGSPDNSDDAPATPLAHLSEHVHTPSEVQCQTPRATSRAASSGGLNPSPLTDMLSDVNDDGSDHPGKAVPSQQIVKLLPIPGSPSSTMHSSSTSREHLQSPFHMVPGLSTRGDSSARERTPLNSTNKADIARPQEHDRGLPELPVPGPRRSSEGSHRQPYADPERPFASSTEASLHNDVSIAARAPSDDNVMVNTNLGANVSMNRRVHYGMDQDAEADVDLRTYLDSQDHTNLVPGANRYLRANTGANLRTDGDAHRHADQRSANAVVTPSASLHGQFVIPSLTVDSSARPTSVVKVEANVSATVPSHEEPDTAMAVDRPVGEPCERPIDRRTHDHLSERRSDSVPSAGMISITRTALQPISSDATPAFHVPADKPVESSAGPSGVTTHATGHTNLREDPGSHAPVKVGNANPMQLHTNVGANLHSDVFGQVSIEQPTEQPANSGASCAVHCASAFQDASGWDSDEEPADRADNQALSDSDSLGTPAVGRISNVSLDCVRSAYQEVLQLAKDVHEETGLSTGQIFDHWFSAHVGSRPSVKNNMWNLYNVYYKGNASQELARISSGTPAIFLRPGYILTAIAPDLMNRPAEDRKKASFRELCYAAFKAHHGERAQEILMTYQGLQQIAEGQKQTVAQRMRAFKKCSSRLMNLMDSFEDHHGFSGAVVLIGGSVNSDGHLAVVHTTKNAEGFFEDKCRASDDTVIGHMKAHVYNKVSEAIVGLTWEAETQTGTAASKAVKGKEKMSDKLSDAPRQPNTVMQAMTGSSSAKATASSPVKAAKSDDDADLLLGRKDKPKYICQKLRTMLEEIGIEMNGAMFPWKHLPQFLASHGATIYNWPEEVPWPIQASASTSSRKQTKGITTLKSAEINALLAGLKAPRHRIRVEKSSDKLRKLDMVKGLLPVIYGVPPPSTSSHTLGRRLFATGATDREGRPRESPDTAEVDELLPSESAARDLPQTGRDSPANSPHVPPPTVSPAHPQLRPRQRRPVNVNISTTPKKAEVKGHAGHAIIDLADDEDDSDDDYLPTPIDALKKANSKRKAPSDWDTSPEADWPQTSITQGVKRQVHTAHQPDETRPAVLPVGMPSTSAQAQGGRQRPHLEAPAATLGPRSNAHADVAANISTNTSANVRAYDTSNAGADNPAEQSANPSAQVNLDASLERSAGMLADESENQAHGITGRRHGKVARDIPAKLATVAQSTANDTREPGGDAPMQGTSDGRGVNQRGVDDNVDVGLNVHAHGDTDPASNVGADPRANVHFDHAVIGHEVMESREHHQPQLSSYNQPTAAGQHAPNRATEAEFAMQVDPMSTRQERIDGSAYRSENIQHSAHQPSLNPPPQYYPQYQPGGWPGQVAPYPYNPAFAPNIHHHPGIHQGQFAGYAMTNPYVGHPPPPANYQQPPGFPPTGPPMHGIPPPSPSPYTAPLPPGYQVVPGQALGLHHNAPVHPMQSIPSALDDRQRGDPNDSLEGDRRGPSRT</sequence>
<feature type="region of interest" description="Disordered" evidence="1">
    <location>
        <begin position="382"/>
        <end position="405"/>
    </location>
</feature>
<feature type="compositionally biased region" description="Basic and acidic residues" evidence="1">
    <location>
        <begin position="382"/>
        <end position="399"/>
    </location>
</feature>
<feature type="region of interest" description="Disordered" evidence="1">
    <location>
        <begin position="1"/>
        <end position="228"/>
    </location>
</feature>
<protein>
    <submittedName>
        <fullName evidence="2">Uncharacterized protein</fullName>
    </submittedName>
</protein>
<accession>A0A1Y2IQF2</accession>
<feature type="compositionally biased region" description="Low complexity" evidence="1">
    <location>
        <begin position="139"/>
        <end position="149"/>
    </location>
</feature>
<feature type="region of interest" description="Disordered" evidence="1">
    <location>
        <begin position="515"/>
        <end position="540"/>
    </location>
</feature>
<name>A0A1Y2IQF2_TRAC3</name>
<feature type="region of interest" description="Disordered" evidence="1">
    <location>
        <begin position="1494"/>
        <end position="1531"/>
    </location>
</feature>
<feature type="compositionally biased region" description="Polar residues" evidence="1">
    <location>
        <begin position="20"/>
        <end position="35"/>
    </location>
</feature>
<proteinExistence type="predicted"/>
<feature type="compositionally biased region" description="Polar residues" evidence="1">
    <location>
        <begin position="1332"/>
        <end position="1342"/>
    </location>
</feature>
<dbReference type="OrthoDB" id="2758439at2759"/>
<feature type="region of interest" description="Disordered" evidence="1">
    <location>
        <begin position="421"/>
        <end position="461"/>
    </location>
</feature>
<feature type="compositionally biased region" description="Polar residues" evidence="1">
    <location>
        <begin position="82"/>
        <end position="105"/>
    </location>
</feature>
<evidence type="ECO:0000313" key="3">
    <source>
        <dbReference type="Proteomes" id="UP000193067"/>
    </source>
</evidence>
<feature type="compositionally biased region" description="Polar residues" evidence="1">
    <location>
        <begin position="437"/>
        <end position="450"/>
    </location>
</feature>
<dbReference type="EMBL" id="KZ084101">
    <property type="protein sequence ID" value="OSD03345.1"/>
    <property type="molecule type" value="Genomic_DNA"/>
</dbReference>
<gene>
    <name evidence="2" type="ORF">PYCCODRAFT_1424829</name>
</gene>
<feature type="region of interest" description="Disordered" evidence="1">
    <location>
        <begin position="979"/>
        <end position="1169"/>
    </location>
</feature>
<dbReference type="Proteomes" id="UP000193067">
    <property type="component" value="Unassembled WGS sequence"/>
</dbReference>
<keyword evidence="3" id="KW-1185">Reference proteome</keyword>
<organism evidence="2 3">
    <name type="scientific">Trametes coccinea (strain BRFM310)</name>
    <name type="common">Pycnoporus coccineus</name>
    <dbReference type="NCBI Taxonomy" id="1353009"/>
    <lineage>
        <taxon>Eukaryota</taxon>
        <taxon>Fungi</taxon>
        <taxon>Dikarya</taxon>
        <taxon>Basidiomycota</taxon>
        <taxon>Agaricomycotina</taxon>
        <taxon>Agaricomycetes</taxon>
        <taxon>Polyporales</taxon>
        <taxon>Polyporaceae</taxon>
        <taxon>Trametes</taxon>
    </lineage>
</organism>
<feature type="region of interest" description="Disordered" evidence="1">
    <location>
        <begin position="1252"/>
        <end position="1282"/>
    </location>
</feature>
<evidence type="ECO:0000313" key="2">
    <source>
        <dbReference type="EMBL" id="OSD03345.1"/>
    </source>
</evidence>
<feature type="region of interest" description="Disordered" evidence="1">
    <location>
        <begin position="1455"/>
        <end position="1474"/>
    </location>
</feature>
<feature type="compositionally biased region" description="Acidic residues" evidence="1">
    <location>
        <begin position="1068"/>
        <end position="1079"/>
    </location>
</feature>
<reference evidence="2 3" key="1">
    <citation type="journal article" date="2015" name="Biotechnol. Biofuels">
        <title>Enhanced degradation of softwood versus hardwood by the white-rot fungus Pycnoporus coccineus.</title>
        <authorList>
            <person name="Couturier M."/>
            <person name="Navarro D."/>
            <person name="Chevret D."/>
            <person name="Henrissat B."/>
            <person name="Piumi F."/>
            <person name="Ruiz-Duenas F.J."/>
            <person name="Martinez A.T."/>
            <person name="Grigoriev I.V."/>
            <person name="Riley R."/>
            <person name="Lipzen A."/>
            <person name="Berrin J.G."/>
            <person name="Master E.R."/>
            <person name="Rosso M.N."/>
        </authorList>
    </citation>
    <scope>NUCLEOTIDE SEQUENCE [LARGE SCALE GENOMIC DNA]</scope>
    <source>
        <strain evidence="2 3">BRFM310</strain>
    </source>
</reference>
<feature type="compositionally biased region" description="Polar residues" evidence="1">
    <location>
        <begin position="49"/>
        <end position="61"/>
    </location>
</feature>
<feature type="compositionally biased region" description="Basic and acidic residues" evidence="1">
    <location>
        <begin position="185"/>
        <end position="196"/>
    </location>
</feature>
<feature type="compositionally biased region" description="Basic and acidic residues" evidence="1">
    <location>
        <begin position="982"/>
        <end position="992"/>
    </location>
</feature>
<dbReference type="STRING" id="1353009.A0A1Y2IQF2"/>
<feature type="region of interest" description="Disordered" evidence="1">
    <location>
        <begin position="1326"/>
        <end position="1346"/>
    </location>
</feature>
<feature type="region of interest" description="Disordered" evidence="1">
    <location>
        <begin position="1187"/>
        <end position="1206"/>
    </location>
</feature>